<evidence type="ECO:0000259" key="12">
    <source>
        <dbReference type="Pfam" id="PF12019"/>
    </source>
</evidence>
<dbReference type="Pfam" id="PF12019">
    <property type="entry name" value="GspH"/>
    <property type="match status" value="1"/>
</dbReference>
<dbReference type="EMBL" id="JBHTIF010000006">
    <property type="protein sequence ID" value="MFD0727582.1"/>
    <property type="molecule type" value="Genomic_DNA"/>
</dbReference>
<evidence type="ECO:0000256" key="6">
    <source>
        <dbReference type="ARBA" id="ARBA00022692"/>
    </source>
</evidence>
<evidence type="ECO:0000313" key="14">
    <source>
        <dbReference type="Proteomes" id="UP001597110"/>
    </source>
</evidence>
<comment type="caution">
    <text evidence="13">The sequence shown here is derived from an EMBL/GenBank/DDBJ whole genome shotgun (WGS) entry which is preliminary data.</text>
</comment>
<evidence type="ECO:0000256" key="9">
    <source>
        <dbReference type="ARBA" id="ARBA00025772"/>
    </source>
</evidence>
<comment type="subcellular location">
    <subcellularLocation>
        <location evidence="1">Cell inner membrane</location>
        <topology evidence="1">Single-pass membrane protein</topology>
    </subcellularLocation>
</comment>
<keyword evidence="8 11" id="KW-0472">Membrane</keyword>
<keyword evidence="14" id="KW-1185">Reference proteome</keyword>
<dbReference type="Proteomes" id="UP001597110">
    <property type="component" value="Unassembled WGS sequence"/>
</dbReference>
<reference evidence="14" key="1">
    <citation type="journal article" date="2019" name="Int. J. Syst. Evol. Microbiol.">
        <title>The Global Catalogue of Microorganisms (GCM) 10K type strain sequencing project: providing services to taxonomists for standard genome sequencing and annotation.</title>
        <authorList>
            <consortium name="The Broad Institute Genomics Platform"/>
            <consortium name="The Broad Institute Genome Sequencing Center for Infectious Disease"/>
            <person name="Wu L."/>
            <person name="Ma J."/>
        </authorList>
    </citation>
    <scope>NUCLEOTIDE SEQUENCE [LARGE SCALE GENOMIC DNA]</scope>
    <source>
        <strain evidence="14">CCUG 55585</strain>
    </source>
</reference>
<evidence type="ECO:0000256" key="1">
    <source>
        <dbReference type="ARBA" id="ARBA00004377"/>
    </source>
</evidence>
<evidence type="ECO:0000256" key="10">
    <source>
        <dbReference type="ARBA" id="ARBA00030775"/>
    </source>
</evidence>
<evidence type="ECO:0000256" key="8">
    <source>
        <dbReference type="ARBA" id="ARBA00023136"/>
    </source>
</evidence>
<keyword evidence="4" id="KW-0488">Methylation</keyword>
<dbReference type="RefSeq" id="WP_386826380.1">
    <property type="nucleotide sequence ID" value="NZ_JBHTIF010000006.1"/>
</dbReference>
<protein>
    <recommendedName>
        <fullName evidence="2">Type II secretion system protein H</fullName>
    </recommendedName>
    <alternativeName>
        <fullName evidence="10">General secretion pathway protein H</fullName>
    </alternativeName>
</protein>
<name>A0ABW2YGV8_9GAMM</name>
<keyword evidence="7 11" id="KW-1133">Transmembrane helix</keyword>
<dbReference type="InterPro" id="IPR012902">
    <property type="entry name" value="N_methyl_site"/>
</dbReference>
<dbReference type="InterPro" id="IPR022346">
    <property type="entry name" value="T2SS_GspH"/>
</dbReference>
<keyword evidence="6 11" id="KW-0812">Transmembrane</keyword>
<dbReference type="Pfam" id="PF07963">
    <property type="entry name" value="N_methyl"/>
    <property type="match status" value="1"/>
</dbReference>
<sequence length="188" mass="19887">MSALPRLDLPRRTQRGFTLLDLLIAVTILALVLGIAIPGVTHAVARVQSVSARSALTAALFDAQRNATVLGRQVVVCAGDAGGCSGGIDWSDGWIVFIDENRDRQRGPGERLVRQEPALPRGVGLHGTLGRSRVIYLANGSNTGSNTTFTLCDRRGPQDAERLILANGGRLRRDRAEAAPAVACVAGL</sequence>
<evidence type="ECO:0000256" key="2">
    <source>
        <dbReference type="ARBA" id="ARBA00021549"/>
    </source>
</evidence>
<evidence type="ECO:0000256" key="7">
    <source>
        <dbReference type="ARBA" id="ARBA00022989"/>
    </source>
</evidence>
<comment type="similarity">
    <text evidence="9">Belongs to the GSP H family.</text>
</comment>
<dbReference type="Gene3D" id="3.55.40.10">
    <property type="entry name" value="minor pseudopilin epsh domain"/>
    <property type="match status" value="1"/>
</dbReference>
<keyword evidence="3" id="KW-1003">Cell membrane</keyword>
<evidence type="ECO:0000313" key="13">
    <source>
        <dbReference type="EMBL" id="MFD0727582.1"/>
    </source>
</evidence>
<feature type="domain" description="General secretion pathway GspH" evidence="12">
    <location>
        <begin position="55"/>
        <end position="169"/>
    </location>
</feature>
<feature type="transmembrane region" description="Helical" evidence="11">
    <location>
        <begin position="20"/>
        <end position="40"/>
    </location>
</feature>
<dbReference type="InterPro" id="IPR045584">
    <property type="entry name" value="Pilin-like"/>
</dbReference>
<evidence type="ECO:0000256" key="4">
    <source>
        <dbReference type="ARBA" id="ARBA00022481"/>
    </source>
</evidence>
<accession>A0ABW2YGV8</accession>
<evidence type="ECO:0000256" key="3">
    <source>
        <dbReference type="ARBA" id="ARBA00022475"/>
    </source>
</evidence>
<dbReference type="NCBIfam" id="TIGR02532">
    <property type="entry name" value="IV_pilin_GFxxxE"/>
    <property type="match status" value="1"/>
</dbReference>
<proteinExistence type="inferred from homology"/>
<gene>
    <name evidence="13" type="ORF">ACFQ0E_18470</name>
</gene>
<keyword evidence="5" id="KW-0997">Cell inner membrane</keyword>
<organism evidence="13 14">
    <name type="scientific">Lysobacter brunescens</name>
    <dbReference type="NCBI Taxonomy" id="262323"/>
    <lineage>
        <taxon>Bacteria</taxon>
        <taxon>Pseudomonadati</taxon>
        <taxon>Pseudomonadota</taxon>
        <taxon>Gammaproteobacteria</taxon>
        <taxon>Lysobacterales</taxon>
        <taxon>Lysobacteraceae</taxon>
        <taxon>Lysobacter</taxon>
    </lineage>
</organism>
<dbReference type="SUPFAM" id="SSF54523">
    <property type="entry name" value="Pili subunits"/>
    <property type="match status" value="1"/>
</dbReference>
<evidence type="ECO:0000256" key="5">
    <source>
        <dbReference type="ARBA" id="ARBA00022519"/>
    </source>
</evidence>
<evidence type="ECO:0000256" key="11">
    <source>
        <dbReference type="SAM" id="Phobius"/>
    </source>
</evidence>